<protein>
    <submittedName>
        <fullName evidence="2">Snake toxin/toxin-like domain-containing protein</fullName>
    </submittedName>
</protein>
<name>A0AC34QPK3_9BILA</name>
<dbReference type="WBParaSite" id="JU765_v2.g18195.t1">
    <property type="protein sequence ID" value="JU765_v2.g18195.t1"/>
    <property type="gene ID" value="JU765_v2.g18195"/>
</dbReference>
<accession>A0AC34QPK3</accession>
<dbReference type="Proteomes" id="UP000887576">
    <property type="component" value="Unplaced"/>
</dbReference>
<sequence length="114" mass="13012">MWCTNETLLKIPKKEVIKPCAPWEHWCTTAITTSLNSFTSVSRSCAVRCPINCESVGYGQNQVTCADCCKNNTCNDQFSVDYYKTVMARQYTGWSQPGASEKEFNRKSNIRFPY</sequence>
<organism evidence="1 2">
    <name type="scientific">Panagrolaimus sp. JU765</name>
    <dbReference type="NCBI Taxonomy" id="591449"/>
    <lineage>
        <taxon>Eukaryota</taxon>
        <taxon>Metazoa</taxon>
        <taxon>Ecdysozoa</taxon>
        <taxon>Nematoda</taxon>
        <taxon>Chromadorea</taxon>
        <taxon>Rhabditida</taxon>
        <taxon>Tylenchina</taxon>
        <taxon>Panagrolaimomorpha</taxon>
        <taxon>Panagrolaimoidea</taxon>
        <taxon>Panagrolaimidae</taxon>
        <taxon>Panagrolaimus</taxon>
    </lineage>
</organism>
<proteinExistence type="predicted"/>
<reference evidence="2" key="1">
    <citation type="submission" date="2022-11" db="UniProtKB">
        <authorList>
            <consortium name="WormBaseParasite"/>
        </authorList>
    </citation>
    <scope>IDENTIFICATION</scope>
</reference>
<evidence type="ECO:0000313" key="1">
    <source>
        <dbReference type="Proteomes" id="UP000887576"/>
    </source>
</evidence>
<evidence type="ECO:0000313" key="2">
    <source>
        <dbReference type="WBParaSite" id="JU765_v2.g18195.t1"/>
    </source>
</evidence>